<feature type="transmembrane region" description="Helical" evidence="2">
    <location>
        <begin position="454"/>
        <end position="475"/>
    </location>
</feature>
<evidence type="ECO:0000259" key="3">
    <source>
        <dbReference type="SMART" id="SM00458"/>
    </source>
</evidence>
<reference evidence="4 5" key="1">
    <citation type="submission" date="2015-10" db="EMBL/GenBank/DDBJ databases">
        <title>Draft genome sequence of Streptomyces corchorusii DSM 40340, type strain for the species Streptomyces corchorusii.</title>
        <authorList>
            <person name="Ruckert C."/>
            <person name="Winkler A."/>
            <person name="Kalinowski J."/>
            <person name="Kampfer P."/>
            <person name="Glaeser S."/>
        </authorList>
    </citation>
    <scope>NUCLEOTIDE SEQUENCE [LARGE SCALE GENOMIC DNA]</scope>
    <source>
        <strain evidence="4 5">DSM 40340</strain>
    </source>
</reference>
<dbReference type="Proteomes" id="UP000053398">
    <property type="component" value="Unassembled WGS sequence"/>
</dbReference>
<feature type="region of interest" description="Disordered" evidence="1">
    <location>
        <begin position="270"/>
        <end position="380"/>
    </location>
</feature>
<dbReference type="Pfam" id="PF00652">
    <property type="entry name" value="Ricin_B_lectin"/>
    <property type="match status" value="1"/>
</dbReference>
<evidence type="ECO:0000256" key="2">
    <source>
        <dbReference type="SAM" id="Phobius"/>
    </source>
</evidence>
<accession>A0A101QJC4</accession>
<keyword evidence="4" id="KW-0378">Hydrolase</keyword>
<dbReference type="GO" id="GO:0016787">
    <property type="term" value="F:hydrolase activity"/>
    <property type="evidence" value="ECO:0007669"/>
    <property type="project" value="UniProtKB-KW"/>
</dbReference>
<proteinExistence type="predicted"/>
<sequence>MTDAGLSDEQLSAELKKWTGASPALRPVGELLDRHWAAAFAYARLCTDGPRAAGMLTTAAFTRLFGASLRQSGPTAAWRPHVLVAVRRIAAEWDTDGRRELLHPALRSGDGTGERASARLLPPPGRRLLSRAFQRVPETSRVLLWHTEVEAEPLAVPAALLGLDEEDARVELRRARERLREECLQAHRELAPEDDCQRYLRMLDVTFRRGGTDIDPDLRRHLAGCSHCAGTGDQLARFNDGLALALAEAVLGWGACGYLESRAADTRQPPAPAAAAVAPAGPRAGEEFAPAEPAEPSAPGEGPAPGRSAHRRPSSGGARSTVAEDTDDVDSGVPGLGGARRPAGRGTSRVRRAGGASSAATDGAGRAVPGGSGARGARRAVGPGVSFVRRRGAASSAVAEGIERAGSALSGARSARRRTRANPVTAPGAEGAGPGPASRRSVQRAARRARRRNLALAVLTVSGLVVLPLALWSALGSDGVPAPGAVGTPSRTPGGDAASPGPSWADRNASGHGTLRGRLRNLASGLCVGVVGDKAVRGAETELADCSAAPTQQWTYGTDGLLRSGAAPGLCLDSRLGYSVRLAPCTATGDAARDLHYDVTRQGALLPRSDQGLALTPAATDGSGALVVKTRAAGTAQRWAVDTAHPDLRMENVDWDGGRTPVPLSAPHRP</sequence>
<comment type="caution">
    <text evidence="4">The sequence shown here is derived from an EMBL/GenBank/DDBJ whole genome shotgun (WGS) entry which is preliminary data.</text>
</comment>
<dbReference type="PROSITE" id="PS50231">
    <property type="entry name" value="RICIN_B_LECTIN"/>
    <property type="match status" value="1"/>
</dbReference>
<keyword evidence="5" id="KW-1185">Reference proteome</keyword>
<feature type="compositionally biased region" description="Low complexity" evidence="1">
    <location>
        <begin position="339"/>
        <end position="367"/>
    </location>
</feature>
<evidence type="ECO:0000256" key="1">
    <source>
        <dbReference type="SAM" id="MobiDB-lite"/>
    </source>
</evidence>
<feature type="region of interest" description="Disordered" evidence="1">
    <location>
        <begin position="406"/>
        <end position="446"/>
    </location>
</feature>
<feature type="region of interest" description="Disordered" evidence="1">
    <location>
        <begin position="483"/>
        <end position="512"/>
    </location>
</feature>
<dbReference type="AlphaFoldDB" id="A0A101QJC4"/>
<name>A0A101QJC4_STRCK</name>
<keyword evidence="2" id="KW-1133">Transmembrane helix</keyword>
<keyword evidence="2" id="KW-0812">Transmembrane</keyword>
<dbReference type="Gene3D" id="2.80.10.50">
    <property type="match status" value="1"/>
</dbReference>
<dbReference type="RefSeq" id="WP_059262546.1">
    <property type="nucleotide sequence ID" value="NZ_KQ948353.1"/>
</dbReference>
<evidence type="ECO:0000313" key="4">
    <source>
        <dbReference type="EMBL" id="KUN30908.1"/>
    </source>
</evidence>
<dbReference type="SUPFAM" id="SSF50370">
    <property type="entry name" value="Ricin B-like lectins"/>
    <property type="match status" value="1"/>
</dbReference>
<feature type="compositionally biased region" description="Low complexity" evidence="1">
    <location>
        <begin position="273"/>
        <end position="307"/>
    </location>
</feature>
<evidence type="ECO:0000313" key="5">
    <source>
        <dbReference type="Proteomes" id="UP000053398"/>
    </source>
</evidence>
<feature type="domain" description="Ricin B lectin" evidence="3">
    <location>
        <begin position="513"/>
        <end position="642"/>
    </location>
</feature>
<keyword evidence="2" id="KW-0472">Membrane</keyword>
<dbReference type="InterPro" id="IPR000772">
    <property type="entry name" value="Ricin_B_lectin"/>
</dbReference>
<feature type="region of interest" description="Disordered" evidence="1">
    <location>
        <begin position="651"/>
        <end position="670"/>
    </location>
</feature>
<dbReference type="EMBL" id="LMWP01000008">
    <property type="protein sequence ID" value="KUN30908.1"/>
    <property type="molecule type" value="Genomic_DNA"/>
</dbReference>
<protein>
    <submittedName>
        <fullName evidence="4">Hydrolase</fullName>
    </submittedName>
</protein>
<dbReference type="SMART" id="SM00458">
    <property type="entry name" value="RICIN"/>
    <property type="match status" value="1"/>
</dbReference>
<gene>
    <name evidence="4" type="ORF">AQJ11_09335</name>
</gene>
<dbReference type="InterPro" id="IPR035992">
    <property type="entry name" value="Ricin_B-like_lectins"/>
</dbReference>
<organism evidence="4 5">
    <name type="scientific">Streptomyces corchorusii</name>
    <name type="common">Streptomyces chibaensis</name>
    <dbReference type="NCBI Taxonomy" id="1903"/>
    <lineage>
        <taxon>Bacteria</taxon>
        <taxon>Bacillati</taxon>
        <taxon>Actinomycetota</taxon>
        <taxon>Actinomycetes</taxon>
        <taxon>Kitasatosporales</taxon>
        <taxon>Streptomycetaceae</taxon>
        <taxon>Streptomyces</taxon>
    </lineage>
</organism>